<reference evidence="2" key="2">
    <citation type="journal article" date="2015" name="J. Proteomics">
        <title>Sexual differences in the sialomes of the zebra tick, Rhipicephalus pulchellus.</title>
        <authorList>
            <person name="Tan A.W."/>
            <person name="Francischetti I.M."/>
            <person name="Slovak M."/>
            <person name="Kini R.M."/>
            <person name="Ribeiro J.M."/>
        </authorList>
    </citation>
    <scope>NUCLEOTIDE SEQUENCE</scope>
    <source>
        <tissue evidence="2">Salivary gland</tissue>
    </source>
</reference>
<evidence type="ECO:0000313" key="2">
    <source>
        <dbReference type="EMBL" id="JAA63061.1"/>
    </source>
</evidence>
<proteinExistence type="evidence at transcript level"/>
<dbReference type="EMBL" id="GACK01001973">
    <property type="protein sequence ID" value="JAA63061.1"/>
    <property type="molecule type" value="mRNA"/>
</dbReference>
<dbReference type="AlphaFoldDB" id="L7MFU0"/>
<feature type="region of interest" description="Disordered" evidence="1">
    <location>
        <begin position="1"/>
        <end position="29"/>
    </location>
</feature>
<feature type="non-terminal residue" evidence="2">
    <location>
        <position position="1"/>
    </location>
</feature>
<sequence length="427" mass="47566">PQQALLARWPRRKRSRSRQPGPHNDNFAAETAAVGPLVTRIVRRCCETSRRLAHVAKNILRGSDMILTATGITKDADLDDCAGAASPAFERPAFQRQTSEVISAIDEPTENINLSWNAPEFYKRLKRFRRTQLEYDTWNPNRWASCPEVVNPSPQTLSIPNPGVRFYVGTSPSGQSISDEDEEERYKTYLYYLLSTTRSASSEIRFLDLFQEAQDNIRALPRQESNSTLDVILSSRQQLSYSPSNSSAVGQRASWSCGGGDEGFNRKRLVLYAQEDIGAGKALALGHQHHAYSQPVSPEGSRVSVATISASVSEKVTLPRRLNDGARDTHNGRVWCRAYDNPCFDSTGSPKSSFQDKDKTVCASVSNGETRAVTQQPAPVPPSDTLFHQDRKCSVFDVRRLNAILRYVFCCDCCVWDAGHARRATES</sequence>
<evidence type="ECO:0000256" key="1">
    <source>
        <dbReference type="SAM" id="MobiDB-lite"/>
    </source>
</evidence>
<reference evidence="2" key="1">
    <citation type="submission" date="2012-11" db="EMBL/GenBank/DDBJ databases">
        <authorList>
            <person name="Lucero-Rivera Y.E."/>
            <person name="Tovar-Ramirez D."/>
        </authorList>
    </citation>
    <scope>NUCLEOTIDE SEQUENCE</scope>
    <source>
        <tissue evidence="2">Salivary gland</tissue>
    </source>
</reference>
<protein>
    <submittedName>
        <fullName evidence="2">Uncharacterized protein</fullName>
    </submittedName>
</protein>
<organism evidence="2">
    <name type="scientific">Rhipicephalus pulchellus</name>
    <name type="common">Yellow backed tick</name>
    <name type="synonym">Dermacentor pulchellus</name>
    <dbReference type="NCBI Taxonomy" id="72859"/>
    <lineage>
        <taxon>Eukaryota</taxon>
        <taxon>Metazoa</taxon>
        <taxon>Ecdysozoa</taxon>
        <taxon>Arthropoda</taxon>
        <taxon>Chelicerata</taxon>
        <taxon>Arachnida</taxon>
        <taxon>Acari</taxon>
        <taxon>Parasitiformes</taxon>
        <taxon>Ixodida</taxon>
        <taxon>Ixodoidea</taxon>
        <taxon>Ixodidae</taxon>
        <taxon>Rhipicephalinae</taxon>
        <taxon>Rhipicephalus</taxon>
        <taxon>Rhipicephalus</taxon>
    </lineage>
</organism>
<name>L7MFU0_RHIPC</name>
<accession>L7MFU0</accession>